<dbReference type="GO" id="GO:0046872">
    <property type="term" value="F:metal ion binding"/>
    <property type="evidence" value="ECO:0007669"/>
    <property type="project" value="InterPro"/>
</dbReference>
<reference evidence="10 11" key="1">
    <citation type="submission" date="2016-10" db="EMBL/GenBank/DDBJ databases">
        <authorList>
            <person name="de Groot N.N."/>
        </authorList>
    </citation>
    <scope>NUCLEOTIDE SEQUENCE [LARGE SCALE GENOMIC DNA]</scope>
    <source>
        <strain evidence="10 11">DSM 22007</strain>
    </source>
</reference>
<feature type="domain" description="Biotin carboxylation" evidence="9">
    <location>
        <begin position="6"/>
        <end position="449"/>
    </location>
</feature>
<evidence type="ECO:0000313" key="11">
    <source>
        <dbReference type="Proteomes" id="UP000198634"/>
    </source>
</evidence>
<evidence type="ECO:0000259" key="7">
    <source>
        <dbReference type="PROSITE" id="PS50968"/>
    </source>
</evidence>
<dbReference type="SUPFAM" id="SSF51246">
    <property type="entry name" value="Rudiment single hybrid motif"/>
    <property type="match status" value="1"/>
</dbReference>
<organism evidence="10 11">
    <name type="scientific">Thalassovita taeanensis</name>
    <dbReference type="NCBI Taxonomy" id="657014"/>
    <lineage>
        <taxon>Bacteria</taxon>
        <taxon>Pseudomonadati</taxon>
        <taxon>Pseudomonadota</taxon>
        <taxon>Alphaproteobacteria</taxon>
        <taxon>Rhodobacterales</taxon>
        <taxon>Roseobacteraceae</taxon>
        <taxon>Thalassovita</taxon>
    </lineage>
</organism>
<dbReference type="FunFam" id="3.40.50.20:FF:000010">
    <property type="entry name" value="Propionyl-CoA carboxylase subunit alpha"/>
    <property type="match status" value="1"/>
</dbReference>
<feature type="domain" description="Lipoyl-binding" evidence="7">
    <location>
        <begin position="569"/>
        <end position="645"/>
    </location>
</feature>
<dbReference type="PANTHER" id="PTHR18866">
    <property type="entry name" value="CARBOXYLASE:PYRUVATE/ACETYL-COA/PROPIONYL-COA CARBOXYLASE"/>
    <property type="match status" value="1"/>
</dbReference>
<evidence type="ECO:0000256" key="4">
    <source>
        <dbReference type="ARBA" id="ARBA00022840"/>
    </source>
</evidence>
<dbReference type="FunFam" id="3.30.470.20:FF:000028">
    <property type="entry name" value="Methylcrotonoyl-CoA carboxylase subunit alpha, mitochondrial"/>
    <property type="match status" value="1"/>
</dbReference>
<dbReference type="PROSITE" id="PS50968">
    <property type="entry name" value="BIOTINYL_LIPOYL"/>
    <property type="match status" value="1"/>
</dbReference>
<dbReference type="GO" id="GO:0005524">
    <property type="term" value="F:ATP binding"/>
    <property type="evidence" value="ECO:0007669"/>
    <property type="project" value="UniProtKB-UniRule"/>
</dbReference>
<protein>
    <submittedName>
        <fullName evidence="10">Geranyl-CoA carboxylase alpha subunit</fullName>
    </submittedName>
</protein>
<dbReference type="Pfam" id="PF02785">
    <property type="entry name" value="Biotin_carb_C"/>
    <property type="match status" value="1"/>
</dbReference>
<keyword evidence="2" id="KW-0436">Ligase</keyword>
<evidence type="ECO:0000313" key="10">
    <source>
        <dbReference type="EMBL" id="SEP85844.1"/>
    </source>
</evidence>
<feature type="domain" description="ATP-grasp" evidence="8">
    <location>
        <begin position="125"/>
        <end position="322"/>
    </location>
</feature>
<evidence type="ECO:0000256" key="2">
    <source>
        <dbReference type="ARBA" id="ARBA00022598"/>
    </source>
</evidence>
<comment type="cofactor">
    <cofactor evidence="1">
        <name>biotin</name>
        <dbReference type="ChEBI" id="CHEBI:57586"/>
    </cofactor>
</comment>
<dbReference type="InterPro" id="IPR016185">
    <property type="entry name" value="PreATP-grasp_dom_sf"/>
</dbReference>
<dbReference type="Pfam" id="PF02786">
    <property type="entry name" value="CPSase_L_D2"/>
    <property type="match status" value="1"/>
</dbReference>
<dbReference type="RefSeq" id="WP_090268635.1">
    <property type="nucleotide sequence ID" value="NZ_FOEP01000002.1"/>
</dbReference>
<dbReference type="Pfam" id="PF00289">
    <property type="entry name" value="Biotin_carb_N"/>
    <property type="match status" value="1"/>
</dbReference>
<name>A0A1H9BA53_9RHOB</name>
<keyword evidence="5" id="KW-0092">Biotin</keyword>
<dbReference type="EMBL" id="FOEP01000002">
    <property type="protein sequence ID" value="SEP85844.1"/>
    <property type="molecule type" value="Genomic_DNA"/>
</dbReference>
<dbReference type="PROSITE" id="PS00866">
    <property type="entry name" value="CPSASE_1"/>
    <property type="match status" value="1"/>
</dbReference>
<dbReference type="OrthoDB" id="9763189at2"/>
<dbReference type="InterPro" id="IPR005482">
    <property type="entry name" value="Biotin_COase_C"/>
</dbReference>
<proteinExistence type="predicted"/>
<dbReference type="GO" id="GO:0016874">
    <property type="term" value="F:ligase activity"/>
    <property type="evidence" value="ECO:0007669"/>
    <property type="project" value="UniProtKB-KW"/>
</dbReference>
<dbReference type="SUPFAM" id="SSF52440">
    <property type="entry name" value="PreATP-grasp domain"/>
    <property type="match status" value="1"/>
</dbReference>
<dbReference type="Pfam" id="PF00364">
    <property type="entry name" value="Biotin_lipoyl"/>
    <property type="match status" value="1"/>
</dbReference>
<dbReference type="InterPro" id="IPR011053">
    <property type="entry name" value="Single_hybrid_motif"/>
</dbReference>
<dbReference type="InterPro" id="IPR050856">
    <property type="entry name" value="Biotin_carboxylase_complex"/>
</dbReference>
<dbReference type="FunFam" id="3.30.1490.20:FF:000003">
    <property type="entry name" value="acetyl-CoA carboxylase isoform X1"/>
    <property type="match status" value="1"/>
</dbReference>
<dbReference type="PANTHER" id="PTHR18866:SF33">
    <property type="entry name" value="METHYLCROTONOYL-COA CARBOXYLASE SUBUNIT ALPHA, MITOCHONDRIAL-RELATED"/>
    <property type="match status" value="1"/>
</dbReference>
<dbReference type="InterPro" id="IPR011764">
    <property type="entry name" value="Biotin_carboxylation_dom"/>
</dbReference>
<dbReference type="PROSITE" id="PS50975">
    <property type="entry name" value="ATP_GRASP"/>
    <property type="match status" value="1"/>
</dbReference>
<dbReference type="InterPro" id="IPR005481">
    <property type="entry name" value="BC-like_N"/>
</dbReference>
<evidence type="ECO:0000256" key="6">
    <source>
        <dbReference type="PROSITE-ProRule" id="PRU00409"/>
    </source>
</evidence>
<dbReference type="Gene3D" id="2.40.50.100">
    <property type="match status" value="1"/>
</dbReference>
<dbReference type="InterPro" id="IPR011761">
    <property type="entry name" value="ATP-grasp"/>
</dbReference>
<evidence type="ECO:0000259" key="9">
    <source>
        <dbReference type="PROSITE" id="PS50979"/>
    </source>
</evidence>
<evidence type="ECO:0000256" key="5">
    <source>
        <dbReference type="ARBA" id="ARBA00023267"/>
    </source>
</evidence>
<dbReference type="SMART" id="SM00878">
    <property type="entry name" value="Biotin_carb_C"/>
    <property type="match status" value="1"/>
</dbReference>
<dbReference type="InterPro" id="IPR011054">
    <property type="entry name" value="Rudment_hybrid_motif"/>
</dbReference>
<sequence length="654" mass="68941">MNKRTPFTKLLVANRGEIAVRVLRSARNLGYQTVAVYSEPDADAVHVAMADQSVCIGSAAPAESYLRIDRIIEAAKLTGADAIHPGYGFLAENQALPAACAAAGIVFVGPSAESIVKMGDKAGAKALMIAAGVPCVPGYQGDDQSLTTLQAEADRIGYPLMIKATAGGGGRGMRLVQGAAGFADHLKSAKSEAKSAFGNDIVLLERAIINPRHVEIQIMADRHGNAIHCGERDCSVQRRHQKVIEEAPSPAVSPALRARMGKASTDAVLAIGYEGAGTFEYLLDENGDFFFMEMNTRLQVEHPVTEAITGLDLVALQLRVASGELLGLTQEDVQFSGHAIEVRLCAEDPGNDFMPQSGRLNMWKPAAFLRVEHGLRDGSDIPPFYDSMIAKLIAFGDTREDARRKLISGVEATIALGVRTNQSFLASCLKHPVFGAGGATTGFIEQNRDALLPDTETAERQAAMLVAALLRASPSTSLAHGYSAPIRLSRGAAEHTVKVIARGLGECLVECDGETMALTVRSVTSGVYDYVLNGLATRAALSRDGNAVFAHIDGAQWDFIDNSLTAKSTGEVAGSDGKVRASMNGGVVSVDVVVGDTVTRGQKLLVVEAMKMEHTHASVVNGVVTAVHVVVGGQVTAHSLVVEVEPEAITGDAA</sequence>
<dbReference type="SUPFAM" id="SSF51230">
    <property type="entry name" value="Single hybrid motif"/>
    <property type="match status" value="1"/>
</dbReference>
<gene>
    <name evidence="10" type="ORF">SAMN04488092_102434</name>
</gene>
<dbReference type="AlphaFoldDB" id="A0A1H9BA53"/>
<keyword evidence="3 6" id="KW-0547">Nucleotide-binding</keyword>
<dbReference type="NCBIfam" id="NF006367">
    <property type="entry name" value="PRK08591.1"/>
    <property type="match status" value="1"/>
</dbReference>
<accession>A0A1H9BA53</accession>
<dbReference type="STRING" id="657014.SAMN04488092_102434"/>
<keyword evidence="11" id="KW-1185">Reference proteome</keyword>
<dbReference type="PROSITE" id="PS00867">
    <property type="entry name" value="CPSASE_2"/>
    <property type="match status" value="1"/>
</dbReference>
<dbReference type="InterPro" id="IPR005479">
    <property type="entry name" value="CPAse_ATP-bd"/>
</dbReference>
<dbReference type="PROSITE" id="PS50979">
    <property type="entry name" value="BC"/>
    <property type="match status" value="1"/>
</dbReference>
<keyword evidence="4 6" id="KW-0067">ATP-binding</keyword>
<dbReference type="SUPFAM" id="SSF56059">
    <property type="entry name" value="Glutathione synthetase ATP-binding domain-like"/>
    <property type="match status" value="1"/>
</dbReference>
<dbReference type="InterPro" id="IPR000089">
    <property type="entry name" value="Biotin_lipoyl"/>
</dbReference>
<dbReference type="Proteomes" id="UP000198634">
    <property type="component" value="Unassembled WGS sequence"/>
</dbReference>
<dbReference type="Gene3D" id="3.30.470.20">
    <property type="entry name" value="ATP-grasp fold, B domain"/>
    <property type="match status" value="1"/>
</dbReference>
<evidence type="ECO:0000256" key="1">
    <source>
        <dbReference type="ARBA" id="ARBA00001953"/>
    </source>
</evidence>
<evidence type="ECO:0000256" key="3">
    <source>
        <dbReference type="ARBA" id="ARBA00022741"/>
    </source>
</evidence>
<evidence type="ECO:0000259" key="8">
    <source>
        <dbReference type="PROSITE" id="PS50975"/>
    </source>
</evidence>